<evidence type="ECO:0000313" key="2">
    <source>
        <dbReference type="Proteomes" id="UP000287361"/>
    </source>
</evidence>
<comment type="caution">
    <text evidence="1">The sequence shown here is derived from an EMBL/GenBank/DDBJ whole genome shotgun (WGS) entry which is preliminary data.</text>
</comment>
<evidence type="ECO:0000313" key="1">
    <source>
        <dbReference type="EMBL" id="GCB29894.1"/>
    </source>
</evidence>
<sequence>MDYSELFEGARKQISIIPDEQIFLAKDLFTGAEWNQLQKGEKLSFGKRFKNAVIDGKFPDVVYIGKAPNNSAQYKKTKRKERNNDETVNL</sequence>
<dbReference type="AlphaFoldDB" id="A0A401LEL8"/>
<gene>
    <name evidence="1" type="ORF">KGMB03357_15550</name>
</gene>
<proteinExistence type="predicted"/>
<dbReference type="EMBL" id="BHVZ01000004">
    <property type="protein sequence ID" value="GCB29894.1"/>
    <property type="molecule type" value="Genomic_DNA"/>
</dbReference>
<dbReference type="OrthoDB" id="371017at2"/>
<protein>
    <recommendedName>
        <fullName evidence="3">DUF1413 domain-containing protein</fullName>
    </recommendedName>
</protein>
<organism evidence="1 2">
    <name type="scientific">Anaerotignum faecicola</name>
    <dbReference type="NCBI Taxonomy" id="2358141"/>
    <lineage>
        <taxon>Bacteria</taxon>
        <taxon>Bacillati</taxon>
        <taxon>Bacillota</taxon>
        <taxon>Clostridia</taxon>
        <taxon>Lachnospirales</taxon>
        <taxon>Anaerotignaceae</taxon>
        <taxon>Anaerotignum</taxon>
    </lineage>
</organism>
<dbReference type="Proteomes" id="UP000287361">
    <property type="component" value="Unassembled WGS sequence"/>
</dbReference>
<accession>A0A401LEL8</accession>
<dbReference type="InterPro" id="IPR010813">
    <property type="entry name" value="DUF1413"/>
</dbReference>
<reference evidence="1 2" key="1">
    <citation type="submission" date="2018-10" db="EMBL/GenBank/DDBJ databases">
        <title>Draft Genome Sequence of Anaerotignum sp. KCTC 15736.</title>
        <authorList>
            <person name="Choi S.H."/>
            <person name="Kim J.S."/>
            <person name="Kang S.W."/>
            <person name="Lee J.S."/>
            <person name="Park S.H."/>
        </authorList>
    </citation>
    <scope>NUCLEOTIDE SEQUENCE [LARGE SCALE GENOMIC DNA]</scope>
    <source>
        <strain evidence="1 2">KCTC 15736</strain>
    </source>
</reference>
<evidence type="ECO:0008006" key="3">
    <source>
        <dbReference type="Google" id="ProtNLM"/>
    </source>
</evidence>
<keyword evidence="2" id="KW-1185">Reference proteome</keyword>
<dbReference type="Pfam" id="PF07205">
    <property type="entry name" value="DUF1413"/>
    <property type="match status" value="1"/>
</dbReference>
<name>A0A401LEL8_9FIRM</name>